<dbReference type="RefSeq" id="WP_220774008.1">
    <property type="nucleotide sequence ID" value="NZ_BPFC01000079.1"/>
</dbReference>
<reference evidence="1" key="1">
    <citation type="journal article" date="2014" name="Int. J. Syst. Evol. Microbiol.">
        <title>Complete genome of a new Firmicutes species belonging to the dominant human colonic microbiota ('Ruminococcus bicirculans') reveals two chromosomes and a selective capacity to utilize plant glucans.</title>
        <authorList>
            <consortium name="NISC Comparative Sequencing Program"/>
            <person name="Wegmann U."/>
            <person name="Louis P."/>
            <person name="Goesmann A."/>
            <person name="Henrissat B."/>
            <person name="Duncan S.H."/>
            <person name="Flint H.J."/>
        </authorList>
    </citation>
    <scope>NUCLEOTIDE SEQUENCE</scope>
    <source>
        <strain evidence="1">NBRC 102030</strain>
    </source>
</reference>
<reference evidence="1" key="3">
    <citation type="submission" date="2023-02" db="EMBL/GenBank/DDBJ databases">
        <authorList>
            <person name="Sun Q."/>
            <person name="Mori K."/>
        </authorList>
    </citation>
    <scope>NUCLEOTIDE SEQUENCE</scope>
    <source>
        <strain evidence="1">NBRC 102030</strain>
    </source>
</reference>
<evidence type="ECO:0008006" key="4">
    <source>
        <dbReference type="Google" id="ProtNLM"/>
    </source>
</evidence>
<name>A0ABQ6J8C8_9GAMM</name>
<dbReference type="Proteomes" id="UP001157046">
    <property type="component" value="Unassembled WGS sequence"/>
</dbReference>
<evidence type="ECO:0000313" key="3">
    <source>
        <dbReference type="Proteomes" id="UP001157046"/>
    </source>
</evidence>
<dbReference type="EMBL" id="BSUY01000002">
    <property type="protein sequence ID" value="GMA84403.1"/>
    <property type="molecule type" value="Genomic_DNA"/>
</dbReference>
<keyword evidence="3" id="KW-1185">Reference proteome</keyword>
<comment type="caution">
    <text evidence="1">The sequence shown here is derived from an EMBL/GenBank/DDBJ whole genome shotgun (WGS) entry which is preliminary data.</text>
</comment>
<dbReference type="EMBL" id="BSUY01000002">
    <property type="protein sequence ID" value="GMA84494.1"/>
    <property type="molecule type" value="Genomic_DNA"/>
</dbReference>
<sequence length="114" mass="12903">MGKAKPVTIAGKFYQTKGEASNYFKSQKLSPDANGKIDSGELFNALKELFERYCDNEKGWDLNGRLVVSFVVENEKRFVEQTWITTACYKVHLSNGELRPFSIDKALTSITKNT</sequence>
<organism evidence="1 3">
    <name type="scientific">Shewanella glacialipiscicola</name>
    <dbReference type="NCBI Taxonomy" id="614069"/>
    <lineage>
        <taxon>Bacteria</taxon>
        <taxon>Pseudomonadati</taxon>
        <taxon>Pseudomonadota</taxon>
        <taxon>Gammaproteobacteria</taxon>
        <taxon>Alteromonadales</taxon>
        <taxon>Shewanellaceae</taxon>
        <taxon>Shewanella</taxon>
    </lineage>
</organism>
<accession>A0ABQ6J8C8</accession>
<proteinExistence type="predicted"/>
<dbReference type="Gene3D" id="3.10.450.40">
    <property type="match status" value="1"/>
</dbReference>
<protein>
    <recommendedName>
        <fullName evidence="4">EF-hand domain-containing protein</fullName>
    </recommendedName>
</protein>
<evidence type="ECO:0000313" key="1">
    <source>
        <dbReference type="EMBL" id="GMA84403.1"/>
    </source>
</evidence>
<reference evidence="3" key="2">
    <citation type="journal article" date="2019" name="Int. J. Syst. Evol. Microbiol.">
        <title>The Global Catalogue of Microorganisms (GCM) 10K type strain sequencing project: providing services to taxonomists for standard genome sequencing and annotation.</title>
        <authorList>
            <consortium name="The Broad Institute Genomics Platform"/>
            <consortium name="The Broad Institute Genome Sequencing Center for Infectious Disease"/>
            <person name="Wu L."/>
            <person name="Ma J."/>
        </authorList>
    </citation>
    <scope>NUCLEOTIDE SEQUENCE [LARGE SCALE GENOMIC DNA]</scope>
    <source>
        <strain evidence="3">NBRC 102030</strain>
    </source>
</reference>
<evidence type="ECO:0000313" key="2">
    <source>
        <dbReference type="EMBL" id="GMA84494.1"/>
    </source>
</evidence>
<gene>
    <name evidence="1" type="ORF">GCM10025855_39360</name>
    <name evidence="2" type="ORF">GCM10025855_40270</name>
</gene>